<keyword evidence="1" id="KW-0472">Membrane</keyword>
<evidence type="ECO:0000256" key="1">
    <source>
        <dbReference type="SAM" id="Phobius"/>
    </source>
</evidence>
<sequence>MPQLDVFSWGLNFLFCWFFFLILYIYLINFKFFYLDGVLTINSNFSLCSFNSWLW</sequence>
<geneLocation type="mitochondrion" evidence="2"/>
<organism evidence="2">
    <name type="scientific">Florometra serratissima</name>
    <name type="common">common feather star</name>
    <dbReference type="NCBI Taxonomy" id="73431"/>
    <lineage>
        <taxon>Eukaryota</taxon>
        <taxon>Metazoa</taxon>
        <taxon>Echinodermata</taxon>
        <taxon>Pelmatozoa</taxon>
        <taxon>Crinoidea</taxon>
        <taxon>Articulata</taxon>
        <taxon>Comatulida</taxon>
        <taxon>Antedonidae</taxon>
        <taxon>Florometra</taxon>
    </lineage>
</organism>
<proteinExistence type="predicted"/>
<protein>
    <submittedName>
        <fullName evidence="2">ATPase subunit 8</fullName>
    </submittedName>
</protein>
<dbReference type="GeneID" id="808159"/>
<accession>O63591</accession>
<keyword evidence="1" id="KW-0812">Transmembrane</keyword>
<dbReference type="EMBL" id="AF049132">
    <property type="protein sequence ID" value="AAD05077.1"/>
    <property type="molecule type" value="Genomic_DNA"/>
</dbReference>
<dbReference type="PIR" id="T11120">
    <property type="entry name" value="T11120"/>
</dbReference>
<feature type="transmembrane region" description="Helical" evidence="1">
    <location>
        <begin position="6"/>
        <end position="27"/>
    </location>
</feature>
<dbReference type="CTD" id="4509"/>
<keyword evidence="1" id="KW-1133">Transmembrane helix</keyword>
<dbReference type="AlphaFoldDB" id="O63591"/>
<evidence type="ECO:0000313" key="2">
    <source>
        <dbReference type="EMBL" id="AAD05077.1"/>
    </source>
</evidence>
<name>O63591_9ECHI</name>
<keyword evidence="2" id="KW-0496">Mitochondrion</keyword>
<reference evidence="2" key="1">
    <citation type="journal article" date="2001" name="Mol. Biol. Evol.">
        <title>A novel mitochondrial gene order in the crinoid echinoderm Florometra serratissima.</title>
        <authorList>
            <person name="Scouras A."/>
            <person name="Smith M.J."/>
        </authorList>
    </citation>
    <scope>NUCLEOTIDE SEQUENCE</scope>
</reference>
<dbReference type="RefSeq" id="NP_008386.1">
    <property type="nucleotide sequence ID" value="NC_001878.1"/>
</dbReference>